<feature type="non-terminal residue" evidence="4">
    <location>
        <position position="1"/>
    </location>
</feature>
<evidence type="ECO:0000256" key="3">
    <source>
        <dbReference type="ARBA" id="ARBA00023237"/>
    </source>
</evidence>
<dbReference type="SUPFAM" id="SSF56935">
    <property type="entry name" value="Porins"/>
    <property type="match status" value="1"/>
</dbReference>
<protein>
    <recommendedName>
        <fullName evidence="5">TonB-dependent receptor-like beta-barrel domain-containing protein</fullName>
    </recommendedName>
</protein>
<proteinExistence type="predicted"/>
<accession>X0S5P1</accession>
<organism evidence="4">
    <name type="scientific">marine sediment metagenome</name>
    <dbReference type="NCBI Taxonomy" id="412755"/>
    <lineage>
        <taxon>unclassified sequences</taxon>
        <taxon>metagenomes</taxon>
        <taxon>ecological metagenomes</taxon>
    </lineage>
</organism>
<reference evidence="4" key="1">
    <citation type="journal article" date="2014" name="Front. Microbiol.">
        <title>High frequency of phylogenetically diverse reductive dehalogenase-homologous genes in deep subseafloor sedimentary metagenomes.</title>
        <authorList>
            <person name="Kawai M."/>
            <person name="Futagami T."/>
            <person name="Toyoda A."/>
            <person name="Takaki Y."/>
            <person name="Nishi S."/>
            <person name="Hori S."/>
            <person name="Arai W."/>
            <person name="Tsubouchi T."/>
            <person name="Morono Y."/>
            <person name="Uchiyama I."/>
            <person name="Ito T."/>
            <person name="Fujiyama A."/>
            <person name="Inagaki F."/>
            <person name="Takami H."/>
        </authorList>
    </citation>
    <scope>NUCLEOTIDE SEQUENCE</scope>
    <source>
        <strain evidence="4">Expedition CK06-06</strain>
    </source>
</reference>
<dbReference type="AlphaFoldDB" id="X0S5P1"/>
<gene>
    <name evidence="4" type="ORF">S01H1_00106</name>
</gene>
<evidence type="ECO:0008006" key="5">
    <source>
        <dbReference type="Google" id="ProtNLM"/>
    </source>
</evidence>
<dbReference type="GO" id="GO:0009279">
    <property type="term" value="C:cell outer membrane"/>
    <property type="evidence" value="ECO:0007669"/>
    <property type="project" value="UniProtKB-SubCell"/>
</dbReference>
<keyword evidence="2" id="KW-0472">Membrane</keyword>
<dbReference type="InterPro" id="IPR036942">
    <property type="entry name" value="Beta-barrel_TonB_sf"/>
</dbReference>
<dbReference type="EMBL" id="BARS01000030">
    <property type="protein sequence ID" value="GAF70521.1"/>
    <property type="molecule type" value="Genomic_DNA"/>
</dbReference>
<comment type="caution">
    <text evidence="4">The sequence shown here is derived from an EMBL/GenBank/DDBJ whole genome shotgun (WGS) entry which is preliminary data.</text>
</comment>
<evidence type="ECO:0000256" key="2">
    <source>
        <dbReference type="ARBA" id="ARBA00023136"/>
    </source>
</evidence>
<sequence length="592" mass="67903">LSITSIFHQSLRQKGGTGVLELFEEKDFSDLIFRLNYKGIINSSTFVEAGLGHIKRDQLQKPIDNNLGPAMYYIEDLARNIHNSYGSIIDDQTRLDFSFKLIKHFDTDTFGHHELNFGFEYFDFSSQFGVDFSGEDEDLFPENGFDTGTKYYFDTWEEGKKTPTFFYEYGVFDFINTSRGIGLYFKDKVTWNRVTFMAGFRSQTQQCLDNKSEKLFSWGISDFISPRLSMAIDLTGDGKNIVKLGWGRFSDLITTMPLGLLNSGAGLTFRTYRWQGQEDPTEGQLHFPSNWAFENEQKNQPFEIASGLKPNFLTRYLIEFDRRIGKNWAFKARYIRTKAKDLLEVLAVFDVDTGYKFLYDNFKYKRRDYSGFEFELNGQIGPGFFLNASYSHALARGTNPGQTETGSWAQEEGNTNYLGLFGNHIYIPDFPELAETKAYYDWALGGLGGRGIGDEGWYGKLPYSIDHNFKLLTVFAAPYGVTVSAAFEYISGYYWEKLGYVPFFGGYYSFPETRGTRSTPSHFFLDLGAEKEFILAGLGLPQSTALTVRADIFNLFNSQKPVSYVKEDIPIFGQVWGRQQPRQVRISIKFKW</sequence>
<keyword evidence="3" id="KW-0998">Cell outer membrane</keyword>
<evidence type="ECO:0000313" key="4">
    <source>
        <dbReference type="EMBL" id="GAF70521.1"/>
    </source>
</evidence>
<dbReference type="Gene3D" id="2.40.170.20">
    <property type="entry name" value="TonB-dependent receptor, beta-barrel domain"/>
    <property type="match status" value="1"/>
</dbReference>
<comment type="subcellular location">
    <subcellularLocation>
        <location evidence="1">Cell outer membrane</location>
    </subcellularLocation>
</comment>
<name>X0S5P1_9ZZZZ</name>
<evidence type="ECO:0000256" key="1">
    <source>
        <dbReference type="ARBA" id="ARBA00004442"/>
    </source>
</evidence>